<evidence type="ECO:0000256" key="1">
    <source>
        <dbReference type="SAM" id="SignalP"/>
    </source>
</evidence>
<dbReference type="EMBL" id="CP123584">
    <property type="protein sequence ID" value="WZK88533.1"/>
    <property type="molecule type" value="Genomic_DNA"/>
</dbReference>
<evidence type="ECO:0000313" key="3">
    <source>
        <dbReference type="Proteomes" id="UP001623232"/>
    </source>
</evidence>
<accession>A0ABZ2XRM8</accession>
<evidence type="ECO:0008006" key="4">
    <source>
        <dbReference type="Google" id="ProtNLM"/>
    </source>
</evidence>
<evidence type="ECO:0000313" key="2">
    <source>
        <dbReference type="EMBL" id="WZK88533.1"/>
    </source>
</evidence>
<reference evidence="2 3" key="1">
    <citation type="submission" date="2023-04" db="EMBL/GenBank/DDBJ databases">
        <title>Complete genome sequence of Alisedimentitalea scapharcae.</title>
        <authorList>
            <person name="Rong J.-C."/>
            <person name="Yi M.-L."/>
            <person name="Zhao Q."/>
        </authorList>
    </citation>
    <scope>NUCLEOTIDE SEQUENCE [LARGE SCALE GENOMIC DNA]</scope>
    <source>
        <strain evidence="2 3">KCTC 42119</strain>
    </source>
</reference>
<keyword evidence="3" id="KW-1185">Reference proteome</keyword>
<keyword evidence="1" id="KW-0732">Signal</keyword>
<dbReference type="Proteomes" id="UP001623232">
    <property type="component" value="Chromosome"/>
</dbReference>
<organism evidence="2 3">
    <name type="scientific">Aliisedimentitalea scapharcae</name>
    <dbReference type="NCBI Taxonomy" id="1524259"/>
    <lineage>
        <taxon>Bacteria</taxon>
        <taxon>Pseudomonadati</taxon>
        <taxon>Pseudomonadota</taxon>
        <taxon>Alphaproteobacteria</taxon>
        <taxon>Rhodobacterales</taxon>
        <taxon>Roseobacteraceae</taxon>
        <taxon>Aliisedimentitalea</taxon>
    </lineage>
</organism>
<protein>
    <recommendedName>
        <fullName evidence="4">Secreted protein</fullName>
    </recommendedName>
</protein>
<feature type="signal peptide" evidence="1">
    <location>
        <begin position="1"/>
        <end position="18"/>
    </location>
</feature>
<name>A0ABZ2XRM8_9RHOB</name>
<feature type="chain" id="PRO_5045152743" description="Secreted protein" evidence="1">
    <location>
        <begin position="19"/>
        <end position="117"/>
    </location>
</feature>
<gene>
    <name evidence="2" type="ORF">QEZ52_18305</name>
</gene>
<proteinExistence type="predicted"/>
<dbReference type="RefSeq" id="WP_406645916.1">
    <property type="nucleotide sequence ID" value="NZ_CP123584.1"/>
</dbReference>
<sequence>MRYAPFLICLAAASPALADSPVIERVTATQTGSDWQFDVTLSHPDTGWDHYADGWRVLDMQGTELGLRVLAHPHEHEQPFTRSLSGVRIPNGTSQVQIQARCIVDGWGAQTVTVTLP</sequence>